<protein>
    <submittedName>
        <fullName evidence="1">Uncharacterized protein</fullName>
    </submittedName>
</protein>
<dbReference type="AlphaFoldDB" id="A0A813FET0"/>
<dbReference type="EMBL" id="CAJNNV010024215">
    <property type="protein sequence ID" value="CAE8608947.1"/>
    <property type="molecule type" value="Genomic_DNA"/>
</dbReference>
<comment type="caution">
    <text evidence="1">The sequence shown here is derived from an EMBL/GenBank/DDBJ whole genome shotgun (WGS) entry which is preliminary data.</text>
</comment>
<organism evidence="1 2">
    <name type="scientific">Polarella glacialis</name>
    <name type="common">Dinoflagellate</name>
    <dbReference type="NCBI Taxonomy" id="89957"/>
    <lineage>
        <taxon>Eukaryota</taxon>
        <taxon>Sar</taxon>
        <taxon>Alveolata</taxon>
        <taxon>Dinophyceae</taxon>
        <taxon>Suessiales</taxon>
        <taxon>Suessiaceae</taxon>
        <taxon>Polarella</taxon>
    </lineage>
</organism>
<name>A0A813FET0_POLGL</name>
<evidence type="ECO:0000313" key="2">
    <source>
        <dbReference type="Proteomes" id="UP000654075"/>
    </source>
</evidence>
<keyword evidence="2" id="KW-1185">Reference proteome</keyword>
<gene>
    <name evidence="1" type="ORF">PGLA1383_LOCUS26775</name>
</gene>
<sequence>MELGWTKWSLLRKVGRVRMLKRLLLSTNGLTQCLLQCTANMDGSWAQISADMAKLLNPAGLPTDLQQWNSLVTHWQEAAKDQSADELVQECVSHQGLSHYQPSPWTDEGQMGVNRLIHHVGANATESLELARLLAGGGGLRGGDPRSPGTVTPRTACMICLLNGRRERETLEHFVYRCPGYDELRQRYGLRRRWGSAGPAVVRMSRSSWPWTAIHATRTCLVRMLARRRAAMQGLGGAKRRKMEERAHIFWAAAERQ</sequence>
<accession>A0A813FET0</accession>
<evidence type="ECO:0000313" key="1">
    <source>
        <dbReference type="EMBL" id="CAE8608947.1"/>
    </source>
</evidence>
<dbReference type="Proteomes" id="UP000654075">
    <property type="component" value="Unassembled WGS sequence"/>
</dbReference>
<reference evidence="1" key="1">
    <citation type="submission" date="2021-02" db="EMBL/GenBank/DDBJ databases">
        <authorList>
            <person name="Dougan E. K."/>
            <person name="Rhodes N."/>
            <person name="Thang M."/>
            <person name="Chan C."/>
        </authorList>
    </citation>
    <scope>NUCLEOTIDE SEQUENCE</scope>
</reference>
<proteinExistence type="predicted"/>